<proteinExistence type="predicted"/>
<accession>A0A7J0DLD6</accession>
<keyword evidence="2" id="KW-1185">Reference proteome</keyword>
<sequence length="464" mass="50100">MPNNKPKGSPSRAPKRAAMACPCHACLPTNELGNASFISSQHAQQCLLAASKHAQQRFANFQPTCAAAAMHAYSEPTRAAMPSRQSSAMLAGQLCALANHCRENMCAIAEKTCAIAEKNQCHCRENWVPLPRNFEPWLTIAESHVRQCLAIGDPRVRNAKPCARQCLPIANQRARPCLPSLDPCWAMGSHGTHLPGHGSNFSAMGSHGTHFSAMALIFLGNGLQGQIPRLNGSNFWAMAHNFSAMGSHGTHLPGHGSDFSAMGSHGSNFWQWLTISRQWAAMAHICPAMAQISRQWAAMAQISGQWHTISRQWAAMAHICPAMAQISRQWAAMAQISGQWPHNFSAMGSHGTQFAPAMAQISGNGTQFSRQWAAMAQIFGAMAHNFSAMGAMGRPWLKFLGNGTQFLGNGSHGSNFWAMAHNSMGHGSISGQWHNFSAMGSMAHNCPAMLKFLGTPILGAQDEN</sequence>
<dbReference type="AlphaFoldDB" id="A0A7J0DLD6"/>
<name>A0A7J0DLD6_9ERIC</name>
<dbReference type="Proteomes" id="UP000585474">
    <property type="component" value="Unassembled WGS sequence"/>
</dbReference>
<organism evidence="1 2">
    <name type="scientific">Actinidia rufa</name>
    <dbReference type="NCBI Taxonomy" id="165716"/>
    <lineage>
        <taxon>Eukaryota</taxon>
        <taxon>Viridiplantae</taxon>
        <taxon>Streptophyta</taxon>
        <taxon>Embryophyta</taxon>
        <taxon>Tracheophyta</taxon>
        <taxon>Spermatophyta</taxon>
        <taxon>Magnoliopsida</taxon>
        <taxon>eudicotyledons</taxon>
        <taxon>Gunneridae</taxon>
        <taxon>Pentapetalae</taxon>
        <taxon>asterids</taxon>
        <taxon>Ericales</taxon>
        <taxon>Actinidiaceae</taxon>
        <taxon>Actinidia</taxon>
    </lineage>
</organism>
<comment type="caution">
    <text evidence="1">The sequence shown here is derived from an EMBL/GenBank/DDBJ whole genome shotgun (WGS) entry which is preliminary data.</text>
</comment>
<reference evidence="2" key="1">
    <citation type="submission" date="2019-07" db="EMBL/GenBank/DDBJ databases">
        <title>De Novo Assembly of kiwifruit Actinidia rufa.</title>
        <authorList>
            <person name="Sugita-Konishi S."/>
            <person name="Sato K."/>
            <person name="Mori E."/>
            <person name="Abe Y."/>
            <person name="Kisaki G."/>
            <person name="Hamano K."/>
            <person name="Suezawa K."/>
            <person name="Otani M."/>
            <person name="Fukuda T."/>
            <person name="Manabe T."/>
            <person name="Gomi K."/>
            <person name="Tabuchi M."/>
            <person name="Akimitsu K."/>
            <person name="Kataoka I."/>
        </authorList>
    </citation>
    <scope>NUCLEOTIDE SEQUENCE [LARGE SCALE GENOMIC DNA]</scope>
    <source>
        <strain evidence="2">cv. Fuchu</strain>
    </source>
</reference>
<dbReference type="EMBL" id="BJWL01000261">
    <property type="protein sequence ID" value="GFS36744.1"/>
    <property type="molecule type" value="Genomic_DNA"/>
</dbReference>
<protein>
    <submittedName>
        <fullName evidence="1">Uncharacterized protein</fullName>
    </submittedName>
</protein>
<gene>
    <name evidence="1" type="ORF">Acr_00g0047820</name>
</gene>
<evidence type="ECO:0000313" key="2">
    <source>
        <dbReference type="Proteomes" id="UP000585474"/>
    </source>
</evidence>
<evidence type="ECO:0000313" key="1">
    <source>
        <dbReference type="EMBL" id="GFS36744.1"/>
    </source>
</evidence>